<sequence>MVHENLILYVTPEKFLVEPVGNFDELLIIDRTSREISLQRNQGQIPPSATSQSVCGIMGTIHLIGGPYLIVITKKSNVGSIYGQSIWRIEDTDVIPYARTMLHLTEEQAQYNKLYVSMVQAVLKTPYFYFSYTYDLSHTLQRLHNTSPDFVQMPLFQRADQRFIWNSHIMRDFLAQQELQDFWLPVIHGFIAVKQCSINSKSFAWILISRRSVLRAGTRFFMRGLDADGQAANFVETEQIVECDGSKSSFVQTRGSIPLFWSQLPNLKYKPRPALSNHNHLDGFQRHFDNQIYTYGPQTIVNLIDHKGAEDKLEKALANIVNTAGNTNIKYEAFDFHHECRKMRWDRLSILIDSLRQDLQDMGYFMMLRDGSVPCVQEGVFRTNCIDCLDRTNVVQSLLARESLQLQLQRLGILNQGQKVENQPVFEYIYKNTWADHADVVSIEYAGTGALKTDFTRTGKRGKQGLLKDGVNSLIRYFKNNFADGFRQDSIDLFLGNYQVDESEGVAKPCPLKDKKELKYSALPIILLIAIAMCFLSFLIPSVFNSETLLFVLFWFGMVLATFIVIMYYGTEFVDYPKLQDLRPARLKSATGSLRHWVKIREESGSVMESRGQCASFVCKFAANASTTGKKRPYLRDSDYKNADIPTFLCLEVSAVSTVLKQCPLSRTNDAATGNGMLAIR</sequence>
<evidence type="ECO:0000256" key="5">
    <source>
        <dbReference type="ARBA" id="ARBA00041396"/>
    </source>
</evidence>
<proteinExistence type="predicted"/>
<dbReference type="PANTHER" id="PTHR45662">
    <property type="entry name" value="PHOSPHATIDYLINOSITIDE PHOSPHATASE SAC1"/>
    <property type="match status" value="1"/>
</dbReference>
<comment type="catalytic activity">
    <reaction evidence="3">
        <text>a 1,2-diacyl-sn-glycero-3-phospho-(1D-myo-inositol 4-phosphate) + H2O = a 1,2-diacyl-sn-glycero-3-phospho-(1D-myo-inositol) + phosphate</text>
        <dbReference type="Rhea" id="RHEA:55652"/>
        <dbReference type="ChEBI" id="CHEBI:15377"/>
        <dbReference type="ChEBI" id="CHEBI:43474"/>
        <dbReference type="ChEBI" id="CHEBI:57880"/>
        <dbReference type="ChEBI" id="CHEBI:58178"/>
    </reaction>
    <physiologicalReaction direction="left-to-right" evidence="3">
        <dbReference type="Rhea" id="RHEA:55653"/>
    </physiologicalReaction>
</comment>
<reference evidence="9 10" key="1">
    <citation type="journal article" date="2019" name="Sci. Rep.">
        <title>Orb-weaving spider Araneus ventricosus genome elucidates the spidroin gene catalogue.</title>
        <authorList>
            <person name="Kono N."/>
            <person name="Nakamura H."/>
            <person name="Ohtoshi R."/>
            <person name="Moran D.A.P."/>
            <person name="Shinohara A."/>
            <person name="Yoshida Y."/>
            <person name="Fujiwara M."/>
            <person name="Mori M."/>
            <person name="Tomita M."/>
            <person name="Arakawa K."/>
        </authorList>
    </citation>
    <scope>NUCLEOTIDE SEQUENCE [LARGE SCALE GENOMIC DNA]</scope>
</reference>
<dbReference type="Proteomes" id="UP000499080">
    <property type="component" value="Unassembled WGS sequence"/>
</dbReference>
<comment type="caution">
    <text evidence="9">The sequence shown here is derived from an EMBL/GenBank/DDBJ whole genome shotgun (WGS) entry which is preliminary data.</text>
</comment>
<name>A0A4Y2DL49_ARAVE</name>
<feature type="transmembrane region" description="Helical" evidence="7">
    <location>
        <begin position="550"/>
        <end position="570"/>
    </location>
</feature>
<evidence type="ECO:0000256" key="6">
    <source>
        <dbReference type="ARBA" id="ARBA00041911"/>
    </source>
</evidence>
<evidence type="ECO:0000256" key="1">
    <source>
        <dbReference type="ARBA" id="ARBA00013038"/>
    </source>
</evidence>
<evidence type="ECO:0000256" key="2">
    <source>
        <dbReference type="ARBA" id="ARBA00036631"/>
    </source>
</evidence>
<keyword evidence="7" id="KW-0812">Transmembrane</keyword>
<dbReference type="InterPro" id="IPR002013">
    <property type="entry name" value="SAC_dom"/>
</dbReference>
<dbReference type="GO" id="GO:0004438">
    <property type="term" value="F:phosphatidylinositol-3-phosphate phosphatase activity"/>
    <property type="evidence" value="ECO:0007669"/>
    <property type="project" value="UniProtKB-EC"/>
</dbReference>
<dbReference type="AlphaFoldDB" id="A0A4Y2DL49"/>
<dbReference type="Pfam" id="PF02383">
    <property type="entry name" value="Syja_N"/>
    <property type="match status" value="1"/>
</dbReference>
<dbReference type="GO" id="GO:0043812">
    <property type="term" value="F:phosphatidylinositol-4-phosphate phosphatase activity"/>
    <property type="evidence" value="ECO:0007669"/>
    <property type="project" value="TreeGrafter"/>
</dbReference>
<accession>A0A4Y2DL49</accession>
<evidence type="ECO:0000259" key="8">
    <source>
        <dbReference type="PROSITE" id="PS50275"/>
    </source>
</evidence>
<feature type="transmembrane region" description="Helical" evidence="7">
    <location>
        <begin position="522"/>
        <end position="544"/>
    </location>
</feature>
<gene>
    <name evidence="9" type="primary">SACM1L</name>
    <name evidence="9" type="ORF">AVEN_121445_1</name>
</gene>
<dbReference type="GO" id="GO:0046856">
    <property type="term" value="P:phosphatidylinositol dephosphorylation"/>
    <property type="evidence" value="ECO:0007669"/>
    <property type="project" value="TreeGrafter"/>
</dbReference>
<evidence type="ECO:0000313" key="10">
    <source>
        <dbReference type="Proteomes" id="UP000499080"/>
    </source>
</evidence>
<evidence type="ECO:0000256" key="4">
    <source>
        <dbReference type="ARBA" id="ARBA00040795"/>
    </source>
</evidence>
<feature type="domain" description="SAC" evidence="8">
    <location>
        <begin position="119"/>
        <end position="447"/>
    </location>
</feature>
<protein>
    <recommendedName>
        <fullName evidence="4">Phosphatidylinositol-3-phosphatase SAC1</fullName>
        <ecNumber evidence="1">3.1.3.64</ecNumber>
    </recommendedName>
    <alternativeName>
        <fullName evidence="6">Phosphatidylinositol-4-phosphate phosphatase</fullName>
    </alternativeName>
    <alternativeName>
        <fullName evidence="5">Suppressor of actin mutations 1-like protein</fullName>
    </alternativeName>
</protein>
<dbReference type="GO" id="GO:0005783">
    <property type="term" value="C:endoplasmic reticulum"/>
    <property type="evidence" value="ECO:0007669"/>
    <property type="project" value="TreeGrafter"/>
</dbReference>
<evidence type="ECO:0000256" key="3">
    <source>
        <dbReference type="ARBA" id="ARBA00036807"/>
    </source>
</evidence>
<dbReference type="PANTHER" id="PTHR45662:SF2">
    <property type="entry name" value="PHOSPHATIDYLINOSITOL-3-PHOSPHATASE SAC1"/>
    <property type="match status" value="1"/>
</dbReference>
<dbReference type="EC" id="3.1.3.64" evidence="1"/>
<keyword evidence="7" id="KW-0472">Membrane</keyword>
<dbReference type="EMBL" id="BGPR01000390">
    <property type="protein sequence ID" value="GBM17550.1"/>
    <property type="molecule type" value="Genomic_DNA"/>
</dbReference>
<dbReference type="PROSITE" id="PS50275">
    <property type="entry name" value="SAC"/>
    <property type="match status" value="1"/>
</dbReference>
<keyword evidence="7" id="KW-1133">Transmembrane helix</keyword>
<evidence type="ECO:0000256" key="7">
    <source>
        <dbReference type="SAM" id="Phobius"/>
    </source>
</evidence>
<organism evidence="9 10">
    <name type="scientific">Araneus ventricosus</name>
    <name type="common">Orbweaver spider</name>
    <name type="synonym">Epeira ventricosa</name>
    <dbReference type="NCBI Taxonomy" id="182803"/>
    <lineage>
        <taxon>Eukaryota</taxon>
        <taxon>Metazoa</taxon>
        <taxon>Ecdysozoa</taxon>
        <taxon>Arthropoda</taxon>
        <taxon>Chelicerata</taxon>
        <taxon>Arachnida</taxon>
        <taxon>Araneae</taxon>
        <taxon>Araneomorphae</taxon>
        <taxon>Entelegynae</taxon>
        <taxon>Araneoidea</taxon>
        <taxon>Araneidae</taxon>
        <taxon>Araneus</taxon>
    </lineage>
</organism>
<evidence type="ECO:0000313" key="9">
    <source>
        <dbReference type="EMBL" id="GBM17550.1"/>
    </source>
</evidence>
<dbReference type="OrthoDB" id="405996at2759"/>
<comment type="catalytic activity">
    <reaction evidence="2">
        <text>a 1,2-diacyl-sn-glycero-3-phospho-(1D-myo-inositol-3-phosphate) + H2O = a 1,2-diacyl-sn-glycero-3-phospho-(1D-myo-inositol) + phosphate</text>
        <dbReference type="Rhea" id="RHEA:12316"/>
        <dbReference type="ChEBI" id="CHEBI:15377"/>
        <dbReference type="ChEBI" id="CHEBI:43474"/>
        <dbReference type="ChEBI" id="CHEBI:57880"/>
        <dbReference type="ChEBI" id="CHEBI:58088"/>
        <dbReference type="EC" id="3.1.3.64"/>
    </reaction>
    <physiologicalReaction direction="left-to-right" evidence="2">
        <dbReference type="Rhea" id="RHEA:12317"/>
    </physiologicalReaction>
</comment>
<keyword evidence="10" id="KW-1185">Reference proteome</keyword>